<dbReference type="InterPro" id="IPR009057">
    <property type="entry name" value="Homeodomain-like_sf"/>
</dbReference>
<comment type="caution">
    <text evidence="4">The sequence shown here is derived from an EMBL/GenBank/DDBJ whole genome shotgun (WGS) entry which is preliminary data.</text>
</comment>
<dbReference type="GO" id="GO:0003677">
    <property type="term" value="F:DNA binding"/>
    <property type="evidence" value="ECO:0007669"/>
    <property type="project" value="UniProtKB-UniRule"/>
</dbReference>
<dbReference type="SUPFAM" id="SSF46689">
    <property type="entry name" value="Homeodomain-like"/>
    <property type="match status" value="1"/>
</dbReference>
<keyword evidence="1 2" id="KW-0238">DNA-binding</keyword>
<name>A0A8J3IWM6_9CHLR</name>
<keyword evidence="5" id="KW-1185">Reference proteome</keyword>
<organism evidence="4 5">
    <name type="scientific">Reticulibacter mediterranei</name>
    <dbReference type="NCBI Taxonomy" id="2778369"/>
    <lineage>
        <taxon>Bacteria</taxon>
        <taxon>Bacillati</taxon>
        <taxon>Chloroflexota</taxon>
        <taxon>Ktedonobacteria</taxon>
        <taxon>Ktedonobacterales</taxon>
        <taxon>Reticulibacteraceae</taxon>
        <taxon>Reticulibacter</taxon>
    </lineage>
</organism>
<evidence type="ECO:0000256" key="1">
    <source>
        <dbReference type="ARBA" id="ARBA00023125"/>
    </source>
</evidence>
<sequence>MNVQQTVDRRVQRTRRLLHEALFHLIIVGDYEHITIQDITEQANLGRTTFYLHYKDKEELLRESIRALLHDMQLEVEPDETEQCTFQVLSSRIFQHVKQRQHLYRAMLKESGPTNNLGEVMRNYFIELCQRFLQQQQGPLNLSCIPAIEHEIFVAHAAGSLFGLISWWLNHEVSPSSEEMGTIFFQLMTGKGR</sequence>
<dbReference type="Pfam" id="PF00440">
    <property type="entry name" value="TetR_N"/>
    <property type="match status" value="1"/>
</dbReference>
<evidence type="ECO:0000259" key="3">
    <source>
        <dbReference type="PROSITE" id="PS50977"/>
    </source>
</evidence>
<dbReference type="InterPro" id="IPR001647">
    <property type="entry name" value="HTH_TetR"/>
</dbReference>
<evidence type="ECO:0000256" key="2">
    <source>
        <dbReference type="PROSITE-ProRule" id="PRU00335"/>
    </source>
</evidence>
<dbReference type="PROSITE" id="PS50977">
    <property type="entry name" value="HTH_TETR_2"/>
    <property type="match status" value="1"/>
</dbReference>
<dbReference type="InterPro" id="IPR039532">
    <property type="entry name" value="TetR_C_Firmicutes"/>
</dbReference>
<protein>
    <submittedName>
        <fullName evidence="4">TetR family transcriptional regulator</fullName>
    </submittedName>
</protein>
<feature type="domain" description="HTH tetR-type" evidence="3">
    <location>
        <begin position="12"/>
        <end position="72"/>
    </location>
</feature>
<gene>
    <name evidence="4" type="ORF">KSF_082350</name>
</gene>
<evidence type="ECO:0000313" key="5">
    <source>
        <dbReference type="Proteomes" id="UP000597444"/>
    </source>
</evidence>
<feature type="DNA-binding region" description="H-T-H motif" evidence="2">
    <location>
        <begin position="35"/>
        <end position="54"/>
    </location>
</feature>
<dbReference type="RefSeq" id="WP_220208950.1">
    <property type="nucleotide sequence ID" value="NZ_BNJK01000002.1"/>
</dbReference>
<dbReference type="InterPro" id="IPR050624">
    <property type="entry name" value="HTH-type_Tx_Regulator"/>
</dbReference>
<proteinExistence type="predicted"/>
<dbReference type="AlphaFoldDB" id="A0A8J3IWM6"/>
<dbReference type="Pfam" id="PF14278">
    <property type="entry name" value="TetR_C_8"/>
    <property type="match status" value="1"/>
</dbReference>
<dbReference type="EMBL" id="BNJK01000002">
    <property type="protein sequence ID" value="GHO98187.1"/>
    <property type="molecule type" value="Genomic_DNA"/>
</dbReference>
<dbReference type="PANTHER" id="PTHR43479:SF7">
    <property type="entry name" value="TETR-FAMILY TRANSCRIPTIONAL REGULATOR"/>
    <property type="match status" value="1"/>
</dbReference>
<dbReference type="Proteomes" id="UP000597444">
    <property type="component" value="Unassembled WGS sequence"/>
</dbReference>
<dbReference type="Gene3D" id="1.10.357.10">
    <property type="entry name" value="Tetracycline Repressor, domain 2"/>
    <property type="match status" value="1"/>
</dbReference>
<accession>A0A8J3IWM6</accession>
<evidence type="ECO:0000313" key="4">
    <source>
        <dbReference type="EMBL" id="GHO98187.1"/>
    </source>
</evidence>
<reference evidence="4" key="1">
    <citation type="submission" date="2020-10" db="EMBL/GenBank/DDBJ databases">
        <title>Taxonomic study of unclassified bacteria belonging to the class Ktedonobacteria.</title>
        <authorList>
            <person name="Yabe S."/>
            <person name="Wang C.M."/>
            <person name="Zheng Y."/>
            <person name="Sakai Y."/>
            <person name="Cavaletti L."/>
            <person name="Monciardini P."/>
            <person name="Donadio S."/>
        </authorList>
    </citation>
    <scope>NUCLEOTIDE SEQUENCE</scope>
    <source>
        <strain evidence="4">ID150040</strain>
    </source>
</reference>
<dbReference type="PANTHER" id="PTHR43479">
    <property type="entry name" value="ACREF/ENVCD OPERON REPRESSOR-RELATED"/>
    <property type="match status" value="1"/>
</dbReference>